<accession>T1GV04</accession>
<reference evidence="2" key="1">
    <citation type="submission" date="2013-02" db="EMBL/GenBank/DDBJ databases">
        <authorList>
            <person name="Hughes D."/>
        </authorList>
    </citation>
    <scope>NUCLEOTIDE SEQUENCE</scope>
    <source>
        <strain>Durham</strain>
        <strain evidence="2">NC isolate 2 -- Noor lab</strain>
    </source>
</reference>
<dbReference type="HOGENOM" id="CLU_2123883_0_0_1"/>
<dbReference type="AlphaFoldDB" id="T1GV04"/>
<sequence length="114" mass="12718">MNQFGIHKKLIKLCQITLKDKWSSVRVAGKISDKFHTIKGFLQGDTLSFSFFNILLQMIMKSANIDNLQQIGSDACIYDIHGRTSSKVKDKFLAIKKSANSVGLNVNSGKTKPQ</sequence>
<evidence type="ECO:0000313" key="2">
    <source>
        <dbReference type="Proteomes" id="UP000015102"/>
    </source>
</evidence>
<proteinExistence type="predicted"/>
<dbReference type="STRING" id="36166.T1GV04"/>
<dbReference type="Proteomes" id="UP000015102">
    <property type="component" value="Unassembled WGS sequence"/>
</dbReference>
<name>T1GV04_MEGSC</name>
<evidence type="ECO:0000313" key="1">
    <source>
        <dbReference type="EnsemblMetazoa" id="MESCA007578-PA"/>
    </source>
</evidence>
<keyword evidence="2" id="KW-1185">Reference proteome</keyword>
<protein>
    <recommendedName>
        <fullName evidence="3">Reverse transcriptase domain-containing protein</fullName>
    </recommendedName>
</protein>
<organism evidence="1 2">
    <name type="scientific">Megaselia scalaris</name>
    <name type="common">Humpbacked fly</name>
    <name type="synonym">Phora scalaris</name>
    <dbReference type="NCBI Taxonomy" id="36166"/>
    <lineage>
        <taxon>Eukaryota</taxon>
        <taxon>Metazoa</taxon>
        <taxon>Ecdysozoa</taxon>
        <taxon>Arthropoda</taxon>
        <taxon>Hexapoda</taxon>
        <taxon>Insecta</taxon>
        <taxon>Pterygota</taxon>
        <taxon>Neoptera</taxon>
        <taxon>Endopterygota</taxon>
        <taxon>Diptera</taxon>
        <taxon>Brachycera</taxon>
        <taxon>Muscomorpha</taxon>
        <taxon>Platypezoidea</taxon>
        <taxon>Phoridae</taxon>
        <taxon>Megaseliini</taxon>
        <taxon>Megaselia</taxon>
    </lineage>
</organism>
<reference evidence="1" key="2">
    <citation type="submission" date="2015-06" db="UniProtKB">
        <authorList>
            <consortium name="EnsemblMetazoa"/>
        </authorList>
    </citation>
    <scope>IDENTIFICATION</scope>
</reference>
<dbReference type="EMBL" id="CAQQ02391536">
    <property type="status" value="NOT_ANNOTATED_CDS"/>
    <property type="molecule type" value="Genomic_DNA"/>
</dbReference>
<evidence type="ECO:0008006" key="3">
    <source>
        <dbReference type="Google" id="ProtNLM"/>
    </source>
</evidence>
<dbReference type="EnsemblMetazoa" id="MESCA007578-RA">
    <property type="protein sequence ID" value="MESCA007578-PA"/>
    <property type="gene ID" value="MESCA007578"/>
</dbReference>